<name>A0A345P4S2_9GAMM</name>
<organism evidence="8 9">
    <name type="scientific">Aquirhabdus parva</name>
    <dbReference type="NCBI Taxonomy" id="2283318"/>
    <lineage>
        <taxon>Bacteria</taxon>
        <taxon>Pseudomonadati</taxon>
        <taxon>Pseudomonadota</taxon>
        <taxon>Gammaproteobacteria</taxon>
        <taxon>Moraxellales</taxon>
        <taxon>Moraxellaceae</taxon>
        <taxon>Aquirhabdus</taxon>
    </lineage>
</organism>
<feature type="transmembrane region" description="Helical" evidence="6">
    <location>
        <begin position="46"/>
        <end position="68"/>
    </location>
</feature>
<keyword evidence="9" id="KW-1185">Reference proteome</keyword>
<feature type="transmembrane region" description="Helical" evidence="6">
    <location>
        <begin position="264"/>
        <end position="283"/>
    </location>
</feature>
<keyword evidence="5 6" id="KW-0472">Membrane</keyword>
<feature type="transmembrane region" description="Helical" evidence="6">
    <location>
        <begin position="12"/>
        <end position="34"/>
    </location>
</feature>
<evidence type="ECO:0000256" key="6">
    <source>
        <dbReference type="SAM" id="Phobius"/>
    </source>
</evidence>
<dbReference type="PANTHER" id="PTHR42920:SF5">
    <property type="entry name" value="EAMA DOMAIN-CONTAINING PROTEIN"/>
    <property type="match status" value="1"/>
</dbReference>
<dbReference type="SUPFAM" id="SSF103481">
    <property type="entry name" value="Multidrug resistance efflux transporter EmrE"/>
    <property type="match status" value="2"/>
</dbReference>
<dbReference type="Gene3D" id="1.10.3730.20">
    <property type="match status" value="1"/>
</dbReference>
<evidence type="ECO:0000256" key="2">
    <source>
        <dbReference type="ARBA" id="ARBA00022475"/>
    </source>
</evidence>
<dbReference type="InterPro" id="IPR000620">
    <property type="entry name" value="EamA_dom"/>
</dbReference>
<feature type="transmembrane region" description="Helical" evidence="6">
    <location>
        <begin position="229"/>
        <end position="252"/>
    </location>
</feature>
<proteinExistence type="predicted"/>
<reference evidence="8 9" key="1">
    <citation type="submission" date="2018-07" db="EMBL/GenBank/DDBJ databases">
        <title>Genome sequencing of Moraxellaceae gen. HYN0046.</title>
        <authorList>
            <person name="Kim M."/>
            <person name="Yi H."/>
        </authorList>
    </citation>
    <scope>NUCLEOTIDE SEQUENCE [LARGE SCALE GENOMIC DNA]</scope>
    <source>
        <strain evidence="8 9">HYN0046</strain>
    </source>
</reference>
<keyword evidence="2" id="KW-1003">Cell membrane</keyword>
<evidence type="ECO:0000313" key="9">
    <source>
        <dbReference type="Proteomes" id="UP000253940"/>
    </source>
</evidence>
<sequence length="320" mass="34009">MPSSSPSYPRKHALFGSICVLLSAFLFAIKAILIKTAYGLDPTLSAPALLALRMVSALPFFLLIAYIAPKNPTPPSIKDWGLLLLAGLIGYYLASILDFIGLTFITASLERIILFLYPTLTVLMMAALHQRAIHLRTILAIALSYGGTIIVMLGEGAQAAEAHSNVWTGSFFVFASAVAYALYLIMTPTLIRRFGSWRFTGLAMSVACIASLIHYLIVQPEPIASLTHFSWSILGLGVALGIFSTVLPATFLMQGIARVGAAQAAMLSAGGPIITVVLAVAFLGESLSVVQWLGCGLNIIGVLMITLRPAKQIEKAGATA</sequence>
<feature type="transmembrane region" description="Helical" evidence="6">
    <location>
        <begin position="135"/>
        <end position="154"/>
    </location>
</feature>
<dbReference type="OrthoDB" id="9813617at2"/>
<dbReference type="Proteomes" id="UP000253940">
    <property type="component" value="Chromosome"/>
</dbReference>
<evidence type="ECO:0000256" key="1">
    <source>
        <dbReference type="ARBA" id="ARBA00004651"/>
    </source>
</evidence>
<keyword evidence="4 6" id="KW-1133">Transmembrane helix</keyword>
<dbReference type="PANTHER" id="PTHR42920">
    <property type="entry name" value="OS03G0707200 PROTEIN-RELATED"/>
    <property type="match status" value="1"/>
</dbReference>
<dbReference type="EMBL" id="CP031222">
    <property type="protein sequence ID" value="AXI02281.1"/>
    <property type="molecule type" value="Genomic_DNA"/>
</dbReference>
<dbReference type="AlphaFoldDB" id="A0A345P4S2"/>
<feature type="domain" description="EamA" evidence="7">
    <location>
        <begin position="168"/>
        <end position="306"/>
    </location>
</feature>
<feature type="transmembrane region" description="Helical" evidence="6">
    <location>
        <begin position="80"/>
        <end position="105"/>
    </location>
</feature>
<evidence type="ECO:0000259" key="7">
    <source>
        <dbReference type="Pfam" id="PF00892"/>
    </source>
</evidence>
<evidence type="ECO:0000256" key="4">
    <source>
        <dbReference type="ARBA" id="ARBA00022989"/>
    </source>
</evidence>
<feature type="transmembrane region" description="Helical" evidence="6">
    <location>
        <begin position="289"/>
        <end position="307"/>
    </location>
</feature>
<dbReference type="RefSeq" id="WP_114898391.1">
    <property type="nucleotide sequence ID" value="NZ_CP031222.1"/>
</dbReference>
<dbReference type="InterPro" id="IPR037185">
    <property type="entry name" value="EmrE-like"/>
</dbReference>
<dbReference type="KEGG" id="mbah:HYN46_05175"/>
<feature type="domain" description="EamA" evidence="7">
    <location>
        <begin position="15"/>
        <end position="152"/>
    </location>
</feature>
<evidence type="ECO:0000256" key="5">
    <source>
        <dbReference type="ARBA" id="ARBA00023136"/>
    </source>
</evidence>
<dbReference type="Pfam" id="PF00892">
    <property type="entry name" value="EamA"/>
    <property type="match status" value="2"/>
</dbReference>
<feature type="transmembrane region" description="Helical" evidence="6">
    <location>
        <begin position="166"/>
        <end position="185"/>
    </location>
</feature>
<feature type="transmembrane region" description="Helical" evidence="6">
    <location>
        <begin position="197"/>
        <end position="217"/>
    </location>
</feature>
<keyword evidence="3 6" id="KW-0812">Transmembrane</keyword>
<gene>
    <name evidence="8" type="ORF">HYN46_05175</name>
</gene>
<evidence type="ECO:0000313" key="8">
    <source>
        <dbReference type="EMBL" id="AXI02281.1"/>
    </source>
</evidence>
<feature type="transmembrane region" description="Helical" evidence="6">
    <location>
        <begin position="111"/>
        <end position="128"/>
    </location>
</feature>
<dbReference type="InterPro" id="IPR051258">
    <property type="entry name" value="Diverse_Substrate_Transporter"/>
</dbReference>
<accession>A0A345P4S2</accession>
<comment type="subcellular location">
    <subcellularLocation>
        <location evidence="1">Cell membrane</location>
        <topology evidence="1">Multi-pass membrane protein</topology>
    </subcellularLocation>
</comment>
<evidence type="ECO:0000256" key="3">
    <source>
        <dbReference type="ARBA" id="ARBA00022692"/>
    </source>
</evidence>
<dbReference type="GO" id="GO:0005886">
    <property type="term" value="C:plasma membrane"/>
    <property type="evidence" value="ECO:0007669"/>
    <property type="project" value="UniProtKB-SubCell"/>
</dbReference>
<protein>
    <submittedName>
        <fullName evidence="8">DMT family transporter</fullName>
    </submittedName>
</protein>